<evidence type="ECO:0000313" key="3">
    <source>
        <dbReference type="EMBL" id="KAK6333031.1"/>
    </source>
</evidence>
<proteinExistence type="predicted"/>
<keyword evidence="2" id="KW-0812">Transmembrane</keyword>
<reference evidence="3 4" key="1">
    <citation type="submission" date="2019-10" db="EMBL/GenBank/DDBJ databases">
        <authorList>
            <person name="Palmer J.M."/>
        </authorList>
    </citation>
    <scope>NUCLEOTIDE SEQUENCE [LARGE SCALE GENOMIC DNA]</scope>
    <source>
        <strain evidence="3 4">TWF718</strain>
    </source>
</reference>
<protein>
    <submittedName>
        <fullName evidence="3">Uncharacterized protein</fullName>
    </submittedName>
</protein>
<feature type="region of interest" description="Disordered" evidence="1">
    <location>
        <begin position="49"/>
        <end position="124"/>
    </location>
</feature>
<feature type="compositionally biased region" description="Polar residues" evidence="1">
    <location>
        <begin position="72"/>
        <end position="81"/>
    </location>
</feature>
<accession>A0AAN8RAA2</accession>
<keyword evidence="2" id="KW-1133">Transmembrane helix</keyword>
<feature type="transmembrane region" description="Helical" evidence="2">
    <location>
        <begin position="15"/>
        <end position="37"/>
    </location>
</feature>
<dbReference type="AlphaFoldDB" id="A0AAN8RAA2"/>
<feature type="compositionally biased region" description="Acidic residues" evidence="1">
    <location>
        <begin position="58"/>
        <end position="70"/>
    </location>
</feature>
<dbReference type="Proteomes" id="UP001313282">
    <property type="component" value="Unassembled WGS sequence"/>
</dbReference>
<dbReference type="EMBL" id="JAVHNR010000009">
    <property type="protein sequence ID" value="KAK6333031.1"/>
    <property type="molecule type" value="Genomic_DNA"/>
</dbReference>
<evidence type="ECO:0000313" key="4">
    <source>
        <dbReference type="Proteomes" id="UP001313282"/>
    </source>
</evidence>
<keyword evidence="2" id="KW-0472">Membrane</keyword>
<evidence type="ECO:0000256" key="2">
    <source>
        <dbReference type="SAM" id="Phobius"/>
    </source>
</evidence>
<organism evidence="3 4">
    <name type="scientific">Orbilia javanica</name>
    <dbReference type="NCBI Taxonomy" id="47235"/>
    <lineage>
        <taxon>Eukaryota</taxon>
        <taxon>Fungi</taxon>
        <taxon>Dikarya</taxon>
        <taxon>Ascomycota</taxon>
        <taxon>Pezizomycotina</taxon>
        <taxon>Orbiliomycetes</taxon>
        <taxon>Orbiliales</taxon>
        <taxon>Orbiliaceae</taxon>
        <taxon>Orbilia</taxon>
    </lineage>
</organism>
<keyword evidence="4" id="KW-1185">Reference proteome</keyword>
<gene>
    <name evidence="3" type="ORF">TWF718_010855</name>
</gene>
<comment type="caution">
    <text evidence="3">The sequence shown here is derived from an EMBL/GenBank/DDBJ whole genome shotgun (WGS) entry which is preliminary data.</text>
</comment>
<name>A0AAN8RAA2_9PEZI</name>
<evidence type="ECO:0000256" key="1">
    <source>
        <dbReference type="SAM" id="MobiDB-lite"/>
    </source>
</evidence>
<sequence>MGSPSSECTRDLGKVWGYAFAAVFALFFLSLSLRCIYKFAHYKRYGIRGTGVAPESNDTLEEGQETDGTELENMSLSQGSTLMEERFQSGTGLESPIESPGTEESGNDTEAPRENLPQTREAKL</sequence>